<evidence type="ECO:0000256" key="15">
    <source>
        <dbReference type="ARBA" id="ARBA00047570"/>
    </source>
</evidence>
<comment type="catalytic activity">
    <reaction evidence="20">
        <text>(2E)-octenoyl-CoA + NADPH + H(+) = octanoyl-CoA + NADP(+)</text>
        <dbReference type="Rhea" id="RHEA:44952"/>
        <dbReference type="ChEBI" id="CHEBI:15378"/>
        <dbReference type="ChEBI" id="CHEBI:57386"/>
        <dbReference type="ChEBI" id="CHEBI:57783"/>
        <dbReference type="ChEBI" id="CHEBI:58349"/>
        <dbReference type="ChEBI" id="CHEBI:62242"/>
    </reaction>
    <physiologicalReaction direction="left-to-right" evidence="20">
        <dbReference type="Rhea" id="RHEA:44953"/>
    </physiologicalReaction>
</comment>
<gene>
    <name evidence="21" type="ORF">GCK32_011220</name>
</gene>
<comment type="pathway">
    <text evidence="2">Lipid metabolism.</text>
</comment>
<comment type="catalytic activity">
    <reaction evidence="19">
        <text>(2E)-decenoyl-CoA + NADPH + H(+) = decanoyl-CoA + NADP(+)</text>
        <dbReference type="Rhea" id="RHEA:44960"/>
        <dbReference type="ChEBI" id="CHEBI:15378"/>
        <dbReference type="ChEBI" id="CHEBI:57783"/>
        <dbReference type="ChEBI" id="CHEBI:58349"/>
        <dbReference type="ChEBI" id="CHEBI:61406"/>
        <dbReference type="ChEBI" id="CHEBI:61430"/>
    </reaction>
    <physiologicalReaction direction="left-to-right" evidence="19">
        <dbReference type="Rhea" id="RHEA:44961"/>
    </physiologicalReaction>
</comment>
<dbReference type="GO" id="GO:0005777">
    <property type="term" value="C:peroxisome"/>
    <property type="evidence" value="ECO:0007669"/>
    <property type="project" value="UniProtKB-SubCell"/>
</dbReference>
<comment type="subunit">
    <text evidence="12">Interacts with PEX5, probably required to target it into peroxisomes.</text>
</comment>
<keyword evidence="5" id="KW-0276">Fatty acid metabolism</keyword>
<evidence type="ECO:0000256" key="9">
    <source>
        <dbReference type="ARBA" id="ARBA00023140"/>
    </source>
</evidence>
<keyword evidence="22" id="KW-1185">Reference proteome</keyword>
<evidence type="ECO:0000256" key="20">
    <source>
        <dbReference type="ARBA" id="ARBA00049559"/>
    </source>
</evidence>
<keyword evidence="8" id="KW-0443">Lipid metabolism</keyword>
<evidence type="ECO:0000256" key="1">
    <source>
        <dbReference type="ARBA" id="ARBA00004275"/>
    </source>
</evidence>
<evidence type="ECO:0000256" key="5">
    <source>
        <dbReference type="ARBA" id="ARBA00022832"/>
    </source>
</evidence>
<protein>
    <recommendedName>
        <fullName evidence="14">Peroxisomal trans-2-enoyl-CoA reductase</fullName>
        <ecNumber evidence="13">1.3.1.38</ecNumber>
    </recommendedName>
</protein>
<evidence type="ECO:0000256" key="10">
    <source>
        <dbReference type="ARBA" id="ARBA00023160"/>
    </source>
</evidence>
<dbReference type="InterPro" id="IPR052388">
    <property type="entry name" value="Peroxisomal_t2-enoyl-CoA_red"/>
</dbReference>
<dbReference type="InterPro" id="IPR002347">
    <property type="entry name" value="SDR_fam"/>
</dbReference>
<dbReference type="PANTHER" id="PTHR24317">
    <property type="entry name" value="PEROXISOMAL TRANS-2-ENOYL-COA REDUCTASE"/>
    <property type="match status" value="1"/>
</dbReference>
<sequence length="103" mass="11487">MTVFKGAFSRLSSGEVKDMTKDAINNIPAGRLGEPEELANLASYVCSDYASWMNGAIIDFDGGQQFLNHNSSFGSHLHEMTSEDWERIETTIRHRTGKSKSKM</sequence>
<reference evidence="21 22" key="1">
    <citation type="submission" date="2019-10" db="EMBL/GenBank/DDBJ databases">
        <title>Assembly and Annotation for the nematode Trichostrongylus colubriformis.</title>
        <authorList>
            <person name="Martin J."/>
        </authorList>
    </citation>
    <scope>NUCLEOTIDE SEQUENCE [LARGE SCALE GENOMIC DNA]</scope>
    <source>
        <strain evidence="21">G859</strain>
        <tissue evidence="21">Whole worm</tissue>
    </source>
</reference>
<evidence type="ECO:0000313" key="22">
    <source>
        <dbReference type="Proteomes" id="UP001331761"/>
    </source>
</evidence>
<dbReference type="PANTHER" id="PTHR24317:SF7">
    <property type="entry name" value="PEROXISOMAL TRANS-2-ENOYL-COA REDUCTASE"/>
    <property type="match status" value="1"/>
</dbReference>
<evidence type="ECO:0000256" key="16">
    <source>
        <dbReference type="ARBA" id="ARBA00048686"/>
    </source>
</evidence>
<evidence type="ECO:0000256" key="19">
    <source>
        <dbReference type="ARBA" id="ARBA00049386"/>
    </source>
</evidence>
<keyword evidence="3" id="KW-0444">Lipid biosynthesis</keyword>
<dbReference type="EMBL" id="WIXE01017071">
    <property type="protein sequence ID" value="KAK5972046.1"/>
    <property type="molecule type" value="Genomic_DNA"/>
</dbReference>
<dbReference type="Proteomes" id="UP001331761">
    <property type="component" value="Unassembled WGS sequence"/>
</dbReference>
<accession>A0AAN8IFZ3</accession>
<dbReference type="Gene3D" id="3.40.50.720">
    <property type="entry name" value="NAD(P)-binding Rossmann-like Domain"/>
    <property type="match status" value="1"/>
</dbReference>
<dbReference type="AlphaFoldDB" id="A0AAN8IFZ3"/>
<comment type="subcellular location">
    <subcellularLocation>
        <location evidence="1">Peroxisome</location>
    </subcellularLocation>
</comment>
<keyword evidence="4" id="KW-0597">Phosphoprotein</keyword>
<dbReference type="SUPFAM" id="SSF51735">
    <property type="entry name" value="NAD(P)-binding Rossmann-fold domains"/>
    <property type="match status" value="1"/>
</dbReference>
<evidence type="ECO:0000256" key="3">
    <source>
        <dbReference type="ARBA" id="ARBA00022516"/>
    </source>
</evidence>
<proteinExistence type="predicted"/>
<keyword evidence="7" id="KW-0560">Oxidoreductase</keyword>
<comment type="catalytic activity">
    <reaction evidence="16">
        <text>(2E)-tetradecenoyl-CoA + NADPH + H(+) = tetradecanoyl-CoA + NADP(+)</text>
        <dbReference type="Rhea" id="RHEA:44968"/>
        <dbReference type="ChEBI" id="CHEBI:15378"/>
        <dbReference type="ChEBI" id="CHEBI:57385"/>
        <dbReference type="ChEBI" id="CHEBI:57783"/>
        <dbReference type="ChEBI" id="CHEBI:58349"/>
        <dbReference type="ChEBI" id="CHEBI:61405"/>
    </reaction>
    <physiologicalReaction direction="left-to-right" evidence="16">
        <dbReference type="Rhea" id="RHEA:44969"/>
    </physiologicalReaction>
</comment>
<dbReference type="InterPro" id="IPR036291">
    <property type="entry name" value="NAD(P)-bd_dom_sf"/>
</dbReference>
<comment type="catalytic activity">
    <reaction evidence="17">
        <text>(2E)-hexenoyl-CoA + NADPH + H(+) = hexanoyl-CoA + NADP(+)</text>
        <dbReference type="Rhea" id="RHEA:44956"/>
        <dbReference type="ChEBI" id="CHEBI:15378"/>
        <dbReference type="ChEBI" id="CHEBI:57783"/>
        <dbReference type="ChEBI" id="CHEBI:58349"/>
        <dbReference type="ChEBI" id="CHEBI:62077"/>
        <dbReference type="ChEBI" id="CHEBI:62620"/>
    </reaction>
    <physiologicalReaction direction="left-to-right" evidence="17">
        <dbReference type="Rhea" id="RHEA:44957"/>
    </physiologicalReaction>
</comment>
<evidence type="ECO:0000256" key="7">
    <source>
        <dbReference type="ARBA" id="ARBA00023002"/>
    </source>
</evidence>
<evidence type="ECO:0000256" key="11">
    <source>
        <dbReference type="ARBA" id="ARBA00037124"/>
    </source>
</evidence>
<dbReference type="Pfam" id="PF13561">
    <property type="entry name" value="adh_short_C2"/>
    <property type="match status" value="1"/>
</dbReference>
<evidence type="ECO:0000256" key="8">
    <source>
        <dbReference type="ARBA" id="ARBA00023098"/>
    </source>
</evidence>
<evidence type="ECO:0000256" key="14">
    <source>
        <dbReference type="ARBA" id="ARBA00041063"/>
    </source>
</evidence>
<organism evidence="21 22">
    <name type="scientific">Trichostrongylus colubriformis</name>
    <name type="common">Black scour worm</name>
    <dbReference type="NCBI Taxonomy" id="6319"/>
    <lineage>
        <taxon>Eukaryota</taxon>
        <taxon>Metazoa</taxon>
        <taxon>Ecdysozoa</taxon>
        <taxon>Nematoda</taxon>
        <taxon>Chromadorea</taxon>
        <taxon>Rhabditida</taxon>
        <taxon>Rhabditina</taxon>
        <taxon>Rhabditomorpha</taxon>
        <taxon>Strongyloidea</taxon>
        <taxon>Trichostrongylidae</taxon>
        <taxon>Trichostrongylus</taxon>
    </lineage>
</organism>
<evidence type="ECO:0000313" key="21">
    <source>
        <dbReference type="EMBL" id="KAK5972046.1"/>
    </source>
</evidence>
<evidence type="ECO:0000256" key="18">
    <source>
        <dbReference type="ARBA" id="ARBA00049251"/>
    </source>
</evidence>
<comment type="catalytic activity">
    <reaction evidence="15">
        <text>(2E)-dodecenoyl-CoA + NADPH + H(+) = dodecanoyl-CoA + NADP(+)</text>
        <dbReference type="Rhea" id="RHEA:44964"/>
        <dbReference type="ChEBI" id="CHEBI:15378"/>
        <dbReference type="ChEBI" id="CHEBI:57330"/>
        <dbReference type="ChEBI" id="CHEBI:57375"/>
        <dbReference type="ChEBI" id="CHEBI:57783"/>
        <dbReference type="ChEBI" id="CHEBI:58349"/>
    </reaction>
    <physiologicalReaction direction="left-to-right" evidence="15">
        <dbReference type="Rhea" id="RHEA:44965"/>
    </physiologicalReaction>
</comment>
<dbReference type="GO" id="GO:0006633">
    <property type="term" value="P:fatty acid biosynthetic process"/>
    <property type="evidence" value="ECO:0007669"/>
    <property type="project" value="UniProtKB-KW"/>
</dbReference>
<evidence type="ECO:0000256" key="13">
    <source>
        <dbReference type="ARBA" id="ARBA00038849"/>
    </source>
</evidence>
<comment type="function">
    <text evidence="11">Participates in chain elongation of fatty acids. Catalyzes the reduction of trans-2-enoyl-CoAs of varying chain lengths from 6:1 to 16:1, having maximum activity with 10:1 CoA. Has no 2,4-dienoyl-CoA reductase activity.</text>
</comment>
<comment type="caution">
    <text evidence="21">The sequence shown here is derived from an EMBL/GenBank/DDBJ whole genome shotgun (WGS) entry which is preliminary data.</text>
</comment>
<evidence type="ECO:0000256" key="6">
    <source>
        <dbReference type="ARBA" id="ARBA00022857"/>
    </source>
</evidence>
<evidence type="ECO:0000256" key="17">
    <source>
        <dbReference type="ARBA" id="ARBA00049108"/>
    </source>
</evidence>
<dbReference type="GO" id="GO:0019166">
    <property type="term" value="F:trans-2-enoyl-CoA reductase (NADPH) activity"/>
    <property type="evidence" value="ECO:0007669"/>
    <property type="project" value="UniProtKB-EC"/>
</dbReference>
<comment type="catalytic activity">
    <reaction evidence="18">
        <text>a (2E)-enoyl-CoA + NADPH + H(+) = a 2,3-saturated acyl-CoA + NADP(+)</text>
        <dbReference type="Rhea" id="RHEA:33763"/>
        <dbReference type="ChEBI" id="CHEBI:15378"/>
        <dbReference type="ChEBI" id="CHEBI:57783"/>
        <dbReference type="ChEBI" id="CHEBI:58349"/>
        <dbReference type="ChEBI" id="CHEBI:58856"/>
        <dbReference type="ChEBI" id="CHEBI:65111"/>
        <dbReference type="EC" id="1.3.1.38"/>
    </reaction>
    <physiologicalReaction direction="left-to-right" evidence="18">
        <dbReference type="Rhea" id="RHEA:33764"/>
    </physiologicalReaction>
</comment>
<evidence type="ECO:0000256" key="2">
    <source>
        <dbReference type="ARBA" id="ARBA00005189"/>
    </source>
</evidence>
<keyword evidence="6" id="KW-0521">NADP</keyword>
<keyword evidence="9" id="KW-0576">Peroxisome</keyword>
<dbReference type="EC" id="1.3.1.38" evidence="13"/>
<keyword evidence="10" id="KW-0275">Fatty acid biosynthesis</keyword>
<evidence type="ECO:0000256" key="4">
    <source>
        <dbReference type="ARBA" id="ARBA00022553"/>
    </source>
</evidence>
<evidence type="ECO:0000256" key="12">
    <source>
        <dbReference type="ARBA" id="ARBA00038622"/>
    </source>
</evidence>
<name>A0AAN8IFZ3_TRICO</name>